<keyword evidence="1" id="KW-0732">Signal</keyword>
<dbReference type="SUPFAM" id="SSF141072">
    <property type="entry name" value="CalX-like"/>
    <property type="match status" value="2"/>
</dbReference>
<feature type="domain" description="Calx-beta" evidence="4">
    <location>
        <begin position="1199"/>
        <end position="1298"/>
    </location>
</feature>
<dbReference type="InterPro" id="IPR025141">
    <property type="entry name" value="DUF4082"/>
</dbReference>
<dbReference type="SUPFAM" id="SSF50952">
    <property type="entry name" value="Soluble quinoprotein glucose dehydrogenase"/>
    <property type="match status" value="1"/>
</dbReference>
<keyword evidence="6" id="KW-1185">Reference proteome</keyword>
<evidence type="ECO:0000313" key="5">
    <source>
        <dbReference type="EMBL" id="MBB4194914.1"/>
    </source>
</evidence>
<sequence>MAQGVVSLSGTLTQDQTLAANVTDVDGLPSGTVITYQWQQSSDNGATWSNITGAATASLTLQQAQVGKRVRATAAYTDALGNQELVASTNNAAVANVNDIGVVTITGTPLQGQALTAAVSEPDGLANVSITYRWQQLIGTTWSNIAGATSSTWTLQAAQVGRQVRVQVTYKDQSGGTENNRTSLATSPIVASNPAGNDLGVVSIIGAATQNRTIAAGVTDVDGLPTGTIVAYQWQQSSDGGGTWGNIAGATAKTLSLQQALVGKQVRATATYTDALGNNETVASGPTTAVANLNDIGVATITGTPVQGQALTAAVTDLDGLANVSITYRWQQLIGTTWTDIAGATGPNWTLQAAQVGRQVRVRTTYTDQLGGIETNRASAPTAAIVSANNHPGVLGISGTATQGQVLTAAVTDADGVPGSVTYQWQQSSSGTTWSNIGGATAKTLTLQQAQVGNFVRATASYIDNLGNSENVTSPATPSAVANVNDPGVISISGIASQGQTLTASLSDIDGLPASVSYLWQSSDNGTTWSDVAGGQSLTLSSSLVGKRVRVNATYTDLRGTGETVVSAATAPITSVSSSPVSLFTTQTPAQPNFTDGPGVDWEVGMRFVSSNTGSIQAVRYYKSPSETGTHVGRIWSATGQQLASVTFTNETASGWQQQTLASPLVINAGTTYVVSVNANSYYSVTSNGFANPISNGGLTAPVGAGVYNETIGTFPTLVYQNENYFRDVVFSAAAANPDNHPGVLGITGTATQGQVLTAAVTDADGVPGSVTYQWQQSSNGTTWSNIGGATAKTLTLQQAQVGNFVRATASYIDNLGNSENVTSPATPSAVANVNDPGVISITGIASQGQTLTASLSDIDGLPASVSYLWQSSDNGTTWSDVAGGQSLTLGSSLVGKRVRVNATYTDLRGTGETVVSAATAPITSVSSSPVSLFTTQTPAQPNFTDGPGVDWEVGMRFVSSNTGSIQAVRYYKSPSETGTHVGRIWSATGQQLASVTFTNETASGWQQQTLASPLVINAGTTYVVSVNANSYYSLTSNGFANPISNGGLTAPVGAGVYNETIGTFPALVYQNENYFRDVVFSAGSSVALRDNATIYVSETAGAATITVVRTGSTSGQLTLEYTTNEIGGAGAAQAGADYTLPTFNGRANTGQVVFEDGESSKTFAIPIVNDPDAEGTETFSVGIQNPGPGGSLAAPRTVLVSIVDNDSAPTISLNNPVITLSEAAAAATITVQRSGNIDATATVAYATSNGSAIAGSDYMTTTGVLTFAAGQAIQTISVPLLNNTAAESNESFTLTLSNPTGAVLGSQTTATVNILDDDSNLGNLVRQTVVSGLTEPTALDWTPDGRYMVVAQQNGIVRVVDNGTLRSTPLVDLSSQVNYTPGDRGMLGLAIHPNFAANPYVYLLYTYDPPETANGTGLAGPDTKGNRPSRLVRLTVNPNTMIADPASMVVLAGTNSTWAYTSRPDLDSTGAVNIPPSGIVNGTTITAPASQIEVGTQDNDPDRAGIQNQNIRDYLATDSDSHSNGALHFGPDGMLYFSNGDGTSYNFMDPRTVRAQDVHNLSGKVLRIDPMTGAGVPGNPFYDPADPNSNQSKVFYSGVRNAYRFTFDPVTNLPVLGDVGWTTWEEINTGPAGSNFGWPYLEGPGRTGGYQDLPQAISFYNNGNRNSPSDQPAVFPLLSRSHGSPDNATAITVGDFYNDNTLMFADLVNGNVYTATMNASRQISNVQVFDTGVPYLVDIQKGPDGWLYGADLGTGTIRRWADPNAPTGATLLTPT</sequence>
<dbReference type="InterPro" id="IPR003644">
    <property type="entry name" value="Calx_beta"/>
</dbReference>
<evidence type="ECO:0000256" key="1">
    <source>
        <dbReference type="ARBA" id="ARBA00022729"/>
    </source>
</evidence>
<keyword evidence="3" id="KW-0106">Calcium</keyword>
<evidence type="ECO:0000256" key="3">
    <source>
        <dbReference type="ARBA" id="ARBA00022837"/>
    </source>
</evidence>
<dbReference type="RefSeq" id="WP_184459425.1">
    <property type="nucleotide sequence ID" value="NZ_JACIFV010000024.1"/>
</dbReference>
<dbReference type="SMART" id="SM00237">
    <property type="entry name" value="Calx_beta"/>
    <property type="match status" value="2"/>
</dbReference>
<evidence type="ECO:0000256" key="2">
    <source>
        <dbReference type="ARBA" id="ARBA00022737"/>
    </source>
</evidence>
<comment type="caution">
    <text evidence="5">The sequence shown here is derived from an EMBL/GenBank/DDBJ whole genome shotgun (WGS) entry which is preliminary data.</text>
</comment>
<evidence type="ECO:0000313" key="6">
    <source>
        <dbReference type="Proteomes" id="UP000524492"/>
    </source>
</evidence>
<dbReference type="GO" id="GO:0016020">
    <property type="term" value="C:membrane"/>
    <property type="evidence" value="ECO:0007669"/>
    <property type="project" value="InterPro"/>
</dbReference>
<dbReference type="PANTHER" id="PTHR19328:SF13">
    <property type="entry name" value="HIPL1 PROTEIN"/>
    <property type="match status" value="1"/>
</dbReference>
<gene>
    <name evidence="5" type="ORF">GGD53_005101</name>
</gene>
<dbReference type="Gene3D" id="2.120.10.30">
    <property type="entry name" value="TolB, C-terminal domain"/>
    <property type="match status" value="1"/>
</dbReference>
<dbReference type="InterPro" id="IPR011041">
    <property type="entry name" value="Quinoprot_gluc/sorb_DH_b-prop"/>
</dbReference>
<dbReference type="EMBL" id="JACIFV010000024">
    <property type="protein sequence ID" value="MBB4194914.1"/>
    <property type="molecule type" value="Genomic_DNA"/>
</dbReference>
<dbReference type="Pfam" id="PF03160">
    <property type="entry name" value="Calx-beta"/>
    <property type="match status" value="1"/>
</dbReference>
<evidence type="ECO:0000259" key="4">
    <source>
        <dbReference type="SMART" id="SM00237"/>
    </source>
</evidence>
<dbReference type="Proteomes" id="UP000524492">
    <property type="component" value="Unassembled WGS sequence"/>
</dbReference>
<dbReference type="PANTHER" id="PTHR19328">
    <property type="entry name" value="HEDGEHOG-INTERACTING PROTEIN"/>
    <property type="match status" value="1"/>
</dbReference>
<organism evidence="5 6">
    <name type="scientific">Rhizobium aethiopicum</name>
    <dbReference type="NCBI Taxonomy" id="1138170"/>
    <lineage>
        <taxon>Bacteria</taxon>
        <taxon>Pseudomonadati</taxon>
        <taxon>Pseudomonadota</taxon>
        <taxon>Alphaproteobacteria</taxon>
        <taxon>Hyphomicrobiales</taxon>
        <taxon>Rhizobiaceae</taxon>
        <taxon>Rhizobium/Agrobacterium group</taxon>
        <taxon>Rhizobium</taxon>
    </lineage>
</organism>
<dbReference type="Pfam" id="PF07995">
    <property type="entry name" value="GSDH"/>
    <property type="match status" value="2"/>
</dbReference>
<dbReference type="InterPro" id="IPR011042">
    <property type="entry name" value="6-blade_b-propeller_TolB-like"/>
</dbReference>
<dbReference type="InterPro" id="IPR012938">
    <property type="entry name" value="Glc/Sorbosone_DH"/>
</dbReference>
<dbReference type="GO" id="GO:0007154">
    <property type="term" value="P:cell communication"/>
    <property type="evidence" value="ECO:0007669"/>
    <property type="project" value="InterPro"/>
</dbReference>
<name>A0A7W6QCB6_9HYPH</name>
<dbReference type="Gene3D" id="2.60.40.2700">
    <property type="match status" value="8"/>
</dbReference>
<dbReference type="Pfam" id="PF13313">
    <property type="entry name" value="DUF4082"/>
    <property type="match status" value="2"/>
</dbReference>
<reference evidence="5 6" key="1">
    <citation type="submission" date="2020-08" db="EMBL/GenBank/DDBJ databases">
        <title>Genomic Encyclopedia of Type Strains, Phase IV (KMG-V): Genome sequencing to study the core and pangenomes of soil and plant-associated prokaryotes.</title>
        <authorList>
            <person name="Whitman W."/>
        </authorList>
    </citation>
    <scope>NUCLEOTIDE SEQUENCE [LARGE SCALE GENOMIC DNA]</scope>
    <source>
        <strain evidence="5 6">SEMIA 4074</strain>
    </source>
</reference>
<keyword evidence="2" id="KW-0677">Repeat</keyword>
<protein>
    <submittedName>
        <fullName evidence="5">Glucose/arabinose dehydrogenase</fullName>
    </submittedName>
</protein>
<proteinExistence type="predicted"/>
<accession>A0A7W6QCB6</accession>
<feature type="domain" description="Calx-beta" evidence="4">
    <location>
        <begin position="1076"/>
        <end position="1185"/>
    </location>
</feature>
<dbReference type="Gene3D" id="2.60.40.2030">
    <property type="match status" value="2"/>
</dbReference>
<dbReference type="InterPro" id="IPR038081">
    <property type="entry name" value="CalX-like_sf"/>
</dbReference>